<keyword evidence="2" id="KW-1185">Reference proteome</keyword>
<dbReference type="AlphaFoldDB" id="A0A1E2V6V9"/>
<dbReference type="EMBL" id="MDTQ01000001">
    <property type="protein sequence ID" value="ODC02721.1"/>
    <property type="molecule type" value="Genomic_DNA"/>
</dbReference>
<accession>A0A1E2V6V9</accession>
<gene>
    <name evidence="1" type="ORF">BFW38_03335</name>
</gene>
<reference evidence="1 2" key="1">
    <citation type="submission" date="2016-08" db="EMBL/GenBank/DDBJ databases">
        <authorList>
            <person name="Seilhamer J.J."/>
        </authorList>
    </citation>
    <scope>NUCLEOTIDE SEQUENCE [LARGE SCALE GENOMIC DNA]</scope>
    <source>
        <strain evidence="1 2">PH27A</strain>
    </source>
</reference>
<organism evidence="1 2">
    <name type="scientific">Terasakiispira papahanaumokuakeensis</name>
    <dbReference type="NCBI Taxonomy" id="197479"/>
    <lineage>
        <taxon>Bacteria</taxon>
        <taxon>Pseudomonadati</taxon>
        <taxon>Pseudomonadota</taxon>
        <taxon>Gammaproteobacteria</taxon>
        <taxon>Oceanospirillales</taxon>
        <taxon>Terasakiispira</taxon>
    </lineage>
</organism>
<dbReference type="STRING" id="197479.BFW38_03335"/>
<evidence type="ECO:0000313" key="2">
    <source>
        <dbReference type="Proteomes" id="UP000094291"/>
    </source>
</evidence>
<proteinExistence type="predicted"/>
<name>A0A1E2V6V9_9GAMM</name>
<protein>
    <submittedName>
        <fullName evidence="1">Uncharacterized protein</fullName>
    </submittedName>
</protein>
<dbReference type="Proteomes" id="UP000094291">
    <property type="component" value="Unassembled WGS sequence"/>
</dbReference>
<comment type="caution">
    <text evidence="1">The sequence shown here is derived from an EMBL/GenBank/DDBJ whole genome shotgun (WGS) entry which is preliminary data.</text>
</comment>
<evidence type="ECO:0000313" key="1">
    <source>
        <dbReference type="EMBL" id="ODC02721.1"/>
    </source>
</evidence>
<sequence>MLDAMSLTQLQAEMRHDDWRAPLARKAFAEQLLAIRLDTLLGYDEPGWHSVSPLYGAIEFQGSLPDGLRQKPSDRVLQAADRMRQMTRAETLAAQLIDRLPARQRLALLIDGLRQRYQMTRAAACQLESWSKLAGQLQLSRWLTPKQMKPMSPQQMGVSVGQARQRLSDELELHQAA</sequence>